<proteinExistence type="predicted"/>
<name>A0A0A9G0Q8_ARUDO</name>
<accession>A0A0A9G0Q8</accession>
<evidence type="ECO:0000313" key="1">
    <source>
        <dbReference type="EMBL" id="JAE18670.1"/>
    </source>
</evidence>
<dbReference type="EMBL" id="GBRH01179226">
    <property type="protein sequence ID" value="JAE18670.1"/>
    <property type="molecule type" value="Transcribed_RNA"/>
</dbReference>
<reference evidence="1" key="2">
    <citation type="journal article" date="2015" name="Data Brief">
        <title>Shoot transcriptome of the giant reed, Arundo donax.</title>
        <authorList>
            <person name="Barrero R.A."/>
            <person name="Guerrero F.D."/>
            <person name="Moolhuijzen P."/>
            <person name="Goolsby J.A."/>
            <person name="Tidwell J."/>
            <person name="Bellgard S.E."/>
            <person name="Bellgard M.I."/>
        </authorList>
    </citation>
    <scope>NUCLEOTIDE SEQUENCE</scope>
    <source>
        <tissue evidence="1">Shoot tissue taken approximately 20 cm above the soil surface</tissue>
    </source>
</reference>
<dbReference type="AlphaFoldDB" id="A0A0A9G0Q8"/>
<reference evidence="1" key="1">
    <citation type="submission" date="2014-09" db="EMBL/GenBank/DDBJ databases">
        <authorList>
            <person name="Magalhaes I.L.F."/>
            <person name="Oliveira U."/>
            <person name="Santos F.R."/>
            <person name="Vidigal T.H.D.A."/>
            <person name="Brescovit A.D."/>
            <person name="Santos A.J."/>
        </authorList>
    </citation>
    <scope>NUCLEOTIDE SEQUENCE</scope>
    <source>
        <tissue evidence="1">Shoot tissue taken approximately 20 cm above the soil surface</tissue>
    </source>
</reference>
<sequence length="46" mass="5369">MECSSVLVCPLTCKANINLHSPRRNTTIDKFSYSFRDPTYFHSKLF</sequence>
<protein>
    <submittedName>
        <fullName evidence="1">Uncharacterized protein</fullName>
    </submittedName>
</protein>
<organism evidence="1">
    <name type="scientific">Arundo donax</name>
    <name type="common">Giant reed</name>
    <name type="synonym">Donax arundinaceus</name>
    <dbReference type="NCBI Taxonomy" id="35708"/>
    <lineage>
        <taxon>Eukaryota</taxon>
        <taxon>Viridiplantae</taxon>
        <taxon>Streptophyta</taxon>
        <taxon>Embryophyta</taxon>
        <taxon>Tracheophyta</taxon>
        <taxon>Spermatophyta</taxon>
        <taxon>Magnoliopsida</taxon>
        <taxon>Liliopsida</taxon>
        <taxon>Poales</taxon>
        <taxon>Poaceae</taxon>
        <taxon>PACMAD clade</taxon>
        <taxon>Arundinoideae</taxon>
        <taxon>Arundineae</taxon>
        <taxon>Arundo</taxon>
    </lineage>
</organism>